<keyword evidence="2" id="KW-1185">Reference proteome</keyword>
<gene>
    <name evidence="1" type="ORF">Pla52o_17210</name>
</gene>
<dbReference type="OrthoDB" id="285926at2"/>
<dbReference type="Proteomes" id="UP000316304">
    <property type="component" value="Unassembled WGS sequence"/>
</dbReference>
<dbReference type="EMBL" id="SJPT01000002">
    <property type="protein sequence ID" value="TWU25420.1"/>
    <property type="molecule type" value="Genomic_DNA"/>
</dbReference>
<organism evidence="1 2">
    <name type="scientific">Novipirellula galeiformis</name>
    <dbReference type="NCBI Taxonomy" id="2528004"/>
    <lineage>
        <taxon>Bacteria</taxon>
        <taxon>Pseudomonadati</taxon>
        <taxon>Planctomycetota</taxon>
        <taxon>Planctomycetia</taxon>
        <taxon>Pirellulales</taxon>
        <taxon>Pirellulaceae</taxon>
        <taxon>Novipirellula</taxon>
    </lineage>
</organism>
<protein>
    <submittedName>
        <fullName evidence="1">Uncharacterized protein</fullName>
    </submittedName>
</protein>
<proteinExistence type="predicted"/>
<dbReference type="AlphaFoldDB" id="A0A5C6CLC5"/>
<accession>A0A5C6CLC5</accession>
<dbReference type="RefSeq" id="WP_146594034.1">
    <property type="nucleotide sequence ID" value="NZ_SJPT01000002.1"/>
</dbReference>
<reference evidence="1 2" key="1">
    <citation type="submission" date="2019-02" db="EMBL/GenBank/DDBJ databases">
        <title>Deep-cultivation of Planctomycetes and their phenomic and genomic characterization uncovers novel biology.</title>
        <authorList>
            <person name="Wiegand S."/>
            <person name="Jogler M."/>
            <person name="Boedeker C."/>
            <person name="Pinto D."/>
            <person name="Vollmers J."/>
            <person name="Rivas-Marin E."/>
            <person name="Kohn T."/>
            <person name="Peeters S.H."/>
            <person name="Heuer A."/>
            <person name="Rast P."/>
            <person name="Oberbeckmann S."/>
            <person name="Bunk B."/>
            <person name="Jeske O."/>
            <person name="Meyerdierks A."/>
            <person name="Storesund J.E."/>
            <person name="Kallscheuer N."/>
            <person name="Luecker S."/>
            <person name="Lage O.M."/>
            <person name="Pohl T."/>
            <person name="Merkel B.J."/>
            <person name="Hornburger P."/>
            <person name="Mueller R.-W."/>
            <person name="Bruemmer F."/>
            <person name="Labrenz M."/>
            <person name="Spormann A.M."/>
            <person name="Op Den Camp H."/>
            <person name="Overmann J."/>
            <person name="Amann R."/>
            <person name="Jetten M.S.M."/>
            <person name="Mascher T."/>
            <person name="Medema M.H."/>
            <person name="Devos D.P."/>
            <person name="Kaster A.-K."/>
            <person name="Ovreas L."/>
            <person name="Rohde M."/>
            <person name="Galperin M.Y."/>
            <person name="Jogler C."/>
        </authorList>
    </citation>
    <scope>NUCLEOTIDE SEQUENCE [LARGE SCALE GENOMIC DNA]</scope>
    <source>
        <strain evidence="1 2">Pla52o</strain>
    </source>
</reference>
<comment type="caution">
    <text evidence="1">The sequence shown here is derived from an EMBL/GenBank/DDBJ whole genome shotgun (WGS) entry which is preliminary data.</text>
</comment>
<name>A0A5C6CLC5_9BACT</name>
<evidence type="ECO:0000313" key="2">
    <source>
        <dbReference type="Proteomes" id="UP000316304"/>
    </source>
</evidence>
<sequence length="71" mass="7734">MRALIVVVVLLVILGLVGWVRYSSPNGDPTLRVDTEKVKEDTSAIVEKSKQAVDDAARKIDASIEQTPAEQ</sequence>
<evidence type="ECO:0000313" key="1">
    <source>
        <dbReference type="EMBL" id="TWU25420.1"/>
    </source>
</evidence>